<dbReference type="AlphaFoldDB" id="A0AAD7B4M6"/>
<evidence type="ECO:0000313" key="2">
    <source>
        <dbReference type="Proteomes" id="UP001221142"/>
    </source>
</evidence>
<name>A0AAD7B4M6_9AGAR</name>
<protein>
    <submittedName>
        <fullName evidence="1">Uncharacterized protein</fullName>
    </submittedName>
</protein>
<comment type="caution">
    <text evidence="1">The sequence shown here is derived from an EMBL/GenBank/DDBJ whole genome shotgun (WGS) entry which is preliminary data.</text>
</comment>
<reference evidence="1" key="1">
    <citation type="submission" date="2023-03" db="EMBL/GenBank/DDBJ databases">
        <title>Massive genome expansion in bonnet fungi (Mycena s.s.) driven by repeated elements and novel gene families across ecological guilds.</title>
        <authorList>
            <consortium name="Lawrence Berkeley National Laboratory"/>
            <person name="Harder C.B."/>
            <person name="Miyauchi S."/>
            <person name="Viragh M."/>
            <person name="Kuo A."/>
            <person name="Thoen E."/>
            <person name="Andreopoulos B."/>
            <person name="Lu D."/>
            <person name="Skrede I."/>
            <person name="Drula E."/>
            <person name="Henrissat B."/>
            <person name="Morin E."/>
            <person name="Kohler A."/>
            <person name="Barry K."/>
            <person name="LaButti K."/>
            <person name="Morin E."/>
            <person name="Salamov A."/>
            <person name="Lipzen A."/>
            <person name="Mereny Z."/>
            <person name="Hegedus B."/>
            <person name="Baldrian P."/>
            <person name="Stursova M."/>
            <person name="Weitz H."/>
            <person name="Taylor A."/>
            <person name="Grigoriev I.V."/>
            <person name="Nagy L.G."/>
            <person name="Martin F."/>
            <person name="Kauserud H."/>
        </authorList>
    </citation>
    <scope>NUCLEOTIDE SEQUENCE</scope>
    <source>
        <strain evidence="1">9284</strain>
    </source>
</reference>
<keyword evidence="2" id="KW-1185">Reference proteome</keyword>
<sequence length="202" mass="23661">MAAHFISMFHLLPRIPLTQTVGFWRHERSAIVRFSVAARRLPRIYQQVDRHNIRYRPKPGTIVPTGWSCDWKTWEYNNLDEYQNDVQYNFGITSFIEPLAHEVRSARFVFYAGGDYYFHFPADSELFTLKRFTGTFKLRDDFVQCFKAELEAGAWMEVPALPDPPGLLTSEEVRAHPELMHGGLGHERWSALVTEIINKRER</sequence>
<proteinExistence type="predicted"/>
<dbReference type="EMBL" id="JARKIF010000037">
    <property type="protein sequence ID" value="KAJ7609880.1"/>
    <property type="molecule type" value="Genomic_DNA"/>
</dbReference>
<dbReference type="Proteomes" id="UP001221142">
    <property type="component" value="Unassembled WGS sequence"/>
</dbReference>
<organism evidence="1 2">
    <name type="scientific">Roridomyces roridus</name>
    <dbReference type="NCBI Taxonomy" id="1738132"/>
    <lineage>
        <taxon>Eukaryota</taxon>
        <taxon>Fungi</taxon>
        <taxon>Dikarya</taxon>
        <taxon>Basidiomycota</taxon>
        <taxon>Agaricomycotina</taxon>
        <taxon>Agaricomycetes</taxon>
        <taxon>Agaricomycetidae</taxon>
        <taxon>Agaricales</taxon>
        <taxon>Marasmiineae</taxon>
        <taxon>Mycenaceae</taxon>
        <taxon>Roridomyces</taxon>
    </lineage>
</organism>
<gene>
    <name evidence="1" type="ORF">FB45DRAFT_1122519</name>
</gene>
<accession>A0AAD7B4M6</accession>
<evidence type="ECO:0000313" key="1">
    <source>
        <dbReference type="EMBL" id="KAJ7609880.1"/>
    </source>
</evidence>